<dbReference type="Pfam" id="PF01047">
    <property type="entry name" value="MarR"/>
    <property type="match status" value="1"/>
</dbReference>
<dbReference type="InterPro" id="IPR036390">
    <property type="entry name" value="WH_DNA-bd_sf"/>
</dbReference>
<proteinExistence type="predicted"/>
<dbReference type="EMBL" id="CP136336">
    <property type="protein sequence ID" value="WOB08859.1"/>
    <property type="molecule type" value="Genomic_DNA"/>
</dbReference>
<dbReference type="InterPro" id="IPR036388">
    <property type="entry name" value="WH-like_DNA-bd_sf"/>
</dbReference>
<dbReference type="SUPFAM" id="SSF46785">
    <property type="entry name" value="Winged helix' DNA-binding domain"/>
    <property type="match status" value="1"/>
</dbReference>
<evidence type="ECO:0000256" key="4">
    <source>
        <dbReference type="SAM" id="MobiDB-lite"/>
    </source>
</evidence>
<accession>A0ABZ0CV63</accession>
<evidence type="ECO:0000256" key="3">
    <source>
        <dbReference type="ARBA" id="ARBA00023163"/>
    </source>
</evidence>
<keyword evidence="7" id="KW-1185">Reference proteome</keyword>
<name>A0ABZ0CV63_9BURK</name>
<dbReference type="PANTHER" id="PTHR42756">
    <property type="entry name" value="TRANSCRIPTIONAL REGULATOR, MARR"/>
    <property type="match status" value="1"/>
</dbReference>
<dbReference type="SMART" id="SM00347">
    <property type="entry name" value="HTH_MARR"/>
    <property type="match status" value="1"/>
</dbReference>
<protein>
    <submittedName>
        <fullName evidence="6">MarR family transcriptional regulator</fullName>
    </submittedName>
</protein>
<dbReference type="Gene3D" id="1.10.10.10">
    <property type="entry name" value="Winged helix-like DNA-binding domain superfamily/Winged helix DNA-binding domain"/>
    <property type="match status" value="1"/>
</dbReference>
<evidence type="ECO:0000313" key="6">
    <source>
        <dbReference type="EMBL" id="WOB08859.1"/>
    </source>
</evidence>
<dbReference type="PROSITE" id="PS50995">
    <property type="entry name" value="HTH_MARR_2"/>
    <property type="match status" value="1"/>
</dbReference>
<evidence type="ECO:0000256" key="1">
    <source>
        <dbReference type="ARBA" id="ARBA00023015"/>
    </source>
</evidence>
<gene>
    <name evidence="6" type="ORF">RXV79_02085</name>
</gene>
<sequence length="165" mass="18190">MNAPELAADETLEPRARSGPLDQARLTHLMGYAATRASVALKKVFAKHLGPLQLKAVEFSILVLVASNENVNQKQLGQALDVSPPNLAVTLDRMVERGWVERVRSTEDRRSQIVVLTKAGQQLVQRAEKIAATMENEALSVLSPAERLLLLELLLKVSQPRPRRG</sequence>
<keyword evidence="1" id="KW-0805">Transcription regulation</keyword>
<evidence type="ECO:0000259" key="5">
    <source>
        <dbReference type="PROSITE" id="PS50995"/>
    </source>
</evidence>
<dbReference type="RefSeq" id="WP_296723761.1">
    <property type="nucleotide sequence ID" value="NZ_CP136336.1"/>
</dbReference>
<keyword evidence="3" id="KW-0804">Transcription</keyword>
<evidence type="ECO:0000256" key="2">
    <source>
        <dbReference type="ARBA" id="ARBA00023125"/>
    </source>
</evidence>
<dbReference type="PRINTS" id="PR00598">
    <property type="entry name" value="HTHMARR"/>
</dbReference>
<organism evidence="6 7">
    <name type="scientific">Piscinibacter gummiphilus</name>
    <dbReference type="NCBI Taxonomy" id="946333"/>
    <lineage>
        <taxon>Bacteria</taxon>
        <taxon>Pseudomonadati</taxon>
        <taxon>Pseudomonadota</taxon>
        <taxon>Betaproteobacteria</taxon>
        <taxon>Burkholderiales</taxon>
        <taxon>Sphaerotilaceae</taxon>
        <taxon>Piscinibacter</taxon>
    </lineage>
</organism>
<dbReference type="InterPro" id="IPR000835">
    <property type="entry name" value="HTH_MarR-typ"/>
</dbReference>
<reference evidence="6 7" key="1">
    <citation type="submission" date="2023-10" db="EMBL/GenBank/DDBJ databases">
        <title>Bacteria for the degradation of biodegradable plastic PBAT(Polybutylene adipate terephthalate).</title>
        <authorList>
            <person name="Weon H.-Y."/>
            <person name="Yeon J."/>
        </authorList>
    </citation>
    <scope>NUCLEOTIDE SEQUENCE [LARGE SCALE GENOMIC DNA]</scope>
    <source>
        <strain evidence="6 7">SBD 7-3</strain>
    </source>
</reference>
<feature type="region of interest" description="Disordered" evidence="4">
    <location>
        <begin position="1"/>
        <end position="20"/>
    </location>
</feature>
<keyword evidence="2" id="KW-0238">DNA-binding</keyword>
<feature type="domain" description="HTH marR-type" evidence="5">
    <location>
        <begin position="23"/>
        <end position="159"/>
    </location>
</feature>
<evidence type="ECO:0000313" key="7">
    <source>
        <dbReference type="Proteomes" id="UP001303946"/>
    </source>
</evidence>
<dbReference type="Proteomes" id="UP001303946">
    <property type="component" value="Chromosome"/>
</dbReference>
<dbReference type="PANTHER" id="PTHR42756:SF1">
    <property type="entry name" value="TRANSCRIPTIONAL REPRESSOR OF EMRAB OPERON"/>
    <property type="match status" value="1"/>
</dbReference>